<reference evidence="2" key="1">
    <citation type="submission" date="2014-09" db="EMBL/GenBank/DDBJ databases">
        <authorList>
            <person name="Magalhaes I.L.F."/>
            <person name="Oliveira U."/>
            <person name="Santos F.R."/>
            <person name="Vidigal T.H.D.A."/>
            <person name="Brescovit A.D."/>
            <person name="Santos A.J."/>
        </authorList>
    </citation>
    <scope>NUCLEOTIDE SEQUENCE</scope>
    <source>
        <tissue evidence="2">Shoot tissue taken approximately 20 cm above the soil surface</tissue>
    </source>
</reference>
<name>A0A0A9AQ63_ARUDO</name>
<accession>A0A0A9AQ63</accession>
<proteinExistence type="predicted"/>
<feature type="region of interest" description="Disordered" evidence="1">
    <location>
        <begin position="1"/>
        <end position="40"/>
    </location>
</feature>
<dbReference type="EMBL" id="GBRH01246840">
    <property type="protein sequence ID" value="JAD51055.1"/>
    <property type="molecule type" value="Transcribed_RNA"/>
</dbReference>
<evidence type="ECO:0000256" key="1">
    <source>
        <dbReference type="SAM" id="MobiDB-lite"/>
    </source>
</evidence>
<reference evidence="2" key="2">
    <citation type="journal article" date="2015" name="Data Brief">
        <title>Shoot transcriptome of the giant reed, Arundo donax.</title>
        <authorList>
            <person name="Barrero R.A."/>
            <person name="Guerrero F.D."/>
            <person name="Moolhuijzen P."/>
            <person name="Goolsby J.A."/>
            <person name="Tidwell J."/>
            <person name="Bellgard S.E."/>
            <person name="Bellgard M.I."/>
        </authorList>
    </citation>
    <scope>NUCLEOTIDE SEQUENCE</scope>
    <source>
        <tissue evidence="2">Shoot tissue taken approximately 20 cm above the soil surface</tissue>
    </source>
</reference>
<evidence type="ECO:0000313" key="2">
    <source>
        <dbReference type="EMBL" id="JAD51055.1"/>
    </source>
</evidence>
<protein>
    <submittedName>
        <fullName evidence="2">Uncharacterized protein</fullName>
    </submittedName>
</protein>
<organism evidence="2">
    <name type="scientific">Arundo donax</name>
    <name type="common">Giant reed</name>
    <name type="synonym">Donax arundinaceus</name>
    <dbReference type="NCBI Taxonomy" id="35708"/>
    <lineage>
        <taxon>Eukaryota</taxon>
        <taxon>Viridiplantae</taxon>
        <taxon>Streptophyta</taxon>
        <taxon>Embryophyta</taxon>
        <taxon>Tracheophyta</taxon>
        <taxon>Spermatophyta</taxon>
        <taxon>Magnoliopsida</taxon>
        <taxon>Liliopsida</taxon>
        <taxon>Poales</taxon>
        <taxon>Poaceae</taxon>
        <taxon>PACMAD clade</taxon>
        <taxon>Arundinoideae</taxon>
        <taxon>Arundineae</taxon>
        <taxon>Arundo</taxon>
    </lineage>
</organism>
<sequence>MLHSSICTHRRPRNHFRGTSSMQHNLSQHPPGGKTCSYST</sequence>
<feature type="compositionally biased region" description="Polar residues" evidence="1">
    <location>
        <begin position="17"/>
        <end position="28"/>
    </location>
</feature>
<dbReference type="AlphaFoldDB" id="A0A0A9AQ63"/>